<dbReference type="Proteomes" id="UP000694864">
    <property type="component" value="Chromosome 4"/>
</dbReference>
<name>A0ABM0YM74_CAMSA</name>
<evidence type="ECO:0000259" key="2">
    <source>
        <dbReference type="Pfam" id="PF14392"/>
    </source>
</evidence>
<evidence type="ECO:0000313" key="4">
    <source>
        <dbReference type="RefSeq" id="XP_010503120.1"/>
    </source>
</evidence>
<feature type="region of interest" description="Disordered" evidence="1">
    <location>
        <begin position="124"/>
        <end position="154"/>
    </location>
</feature>
<accession>A0ABM0YM74</accession>
<dbReference type="InterPro" id="IPR025836">
    <property type="entry name" value="Zn_knuckle_CX2CX4HX4C"/>
</dbReference>
<feature type="compositionally biased region" description="Basic and acidic residues" evidence="1">
    <location>
        <begin position="124"/>
        <end position="144"/>
    </location>
</feature>
<feature type="domain" description="Zinc knuckle CX2CX4HX4C" evidence="2">
    <location>
        <begin position="1"/>
        <end position="28"/>
    </location>
</feature>
<evidence type="ECO:0000256" key="1">
    <source>
        <dbReference type="SAM" id="MobiDB-lite"/>
    </source>
</evidence>
<evidence type="ECO:0000313" key="3">
    <source>
        <dbReference type="Proteomes" id="UP000694864"/>
    </source>
</evidence>
<reference evidence="3" key="1">
    <citation type="journal article" date="2014" name="Nat. Commun.">
        <title>The emerging biofuel crop Camelina sativa retains a highly undifferentiated hexaploid genome structure.</title>
        <authorList>
            <person name="Kagale S."/>
            <person name="Koh C."/>
            <person name="Nixon J."/>
            <person name="Bollina V."/>
            <person name="Clarke W.E."/>
            <person name="Tuteja R."/>
            <person name="Spillane C."/>
            <person name="Robinson S.J."/>
            <person name="Links M.G."/>
            <person name="Clarke C."/>
            <person name="Higgins E.E."/>
            <person name="Huebert T."/>
            <person name="Sharpe A.G."/>
            <person name="Parkin I.A."/>
        </authorList>
    </citation>
    <scope>NUCLEOTIDE SEQUENCE [LARGE SCALE GENOMIC DNA]</scope>
    <source>
        <strain evidence="3">cv. DH55</strain>
    </source>
</reference>
<gene>
    <name evidence="4" type="primary">LOC104780320</name>
</gene>
<dbReference type="GeneID" id="104780320"/>
<protein>
    <submittedName>
        <fullName evidence="4">Uncharacterized protein At4g02000-like</fullName>
    </submittedName>
</protein>
<proteinExistence type="predicted"/>
<reference evidence="4" key="2">
    <citation type="submission" date="2025-08" db="UniProtKB">
        <authorList>
            <consortium name="RefSeq"/>
        </authorList>
    </citation>
    <scope>IDENTIFICATION</scope>
    <source>
        <tissue evidence="4">Leaf</tissue>
    </source>
</reference>
<dbReference type="RefSeq" id="XP_010503120.1">
    <property type="nucleotide sequence ID" value="XM_010504818.2"/>
</dbReference>
<sequence>MIGFQYEKMENICTNCCRIMHPTSRCPFEPTNNNPYNNQGIQTHQRRNEEMEELDPNPISQPSSPVAQVPVLKEPIQQNIEHHPKQNSGPYFALAFPHFDLSGKEESTGSNIDCGDLPKLQSKKEVGECSKRRRDVNPKKELSMKKRSSPPDQEMEFNLNRHDSLWFMNFGAAQSINLDGFMLCSEAG</sequence>
<feature type="region of interest" description="Disordered" evidence="1">
    <location>
        <begin position="42"/>
        <end position="65"/>
    </location>
</feature>
<organism evidence="3 4">
    <name type="scientific">Camelina sativa</name>
    <name type="common">False flax</name>
    <name type="synonym">Myagrum sativum</name>
    <dbReference type="NCBI Taxonomy" id="90675"/>
    <lineage>
        <taxon>Eukaryota</taxon>
        <taxon>Viridiplantae</taxon>
        <taxon>Streptophyta</taxon>
        <taxon>Embryophyta</taxon>
        <taxon>Tracheophyta</taxon>
        <taxon>Spermatophyta</taxon>
        <taxon>Magnoliopsida</taxon>
        <taxon>eudicotyledons</taxon>
        <taxon>Gunneridae</taxon>
        <taxon>Pentapetalae</taxon>
        <taxon>rosids</taxon>
        <taxon>malvids</taxon>
        <taxon>Brassicales</taxon>
        <taxon>Brassicaceae</taxon>
        <taxon>Camelineae</taxon>
        <taxon>Camelina</taxon>
    </lineage>
</organism>
<dbReference type="Pfam" id="PF14392">
    <property type="entry name" value="zf-CCHC_4"/>
    <property type="match status" value="1"/>
</dbReference>
<keyword evidence="3" id="KW-1185">Reference proteome</keyword>